<dbReference type="EC" id="6.1.1.4" evidence="9"/>
<dbReference type="InterPro" id="IPR002302">
    <property type="entry name" value="Leu-tRNA-ligase"/>
</dbReference>
<keyword evidence="5 9" id="KW-0067">ATP-binding</keyword>
<evidence type="ECO:0000256" key="9">
    <source>
        <dbReference type="HAMAP-Rule" id="MF_00049"/>
    </source>
</evidence>
<feature type="domain" description="Aminoacyl-tRNA synthetase class Ia" evidence="11">
    <location>
        <begin position="412"/>
        <end position="611"/>
    </location>
</feature>
<keyword evidence="2 9" id="KW-0963">Cytoplasm</keyword>
<dbReference type="GO" id="GO:0005524">
    <property type="term" value="F:ATP binding"/>
    <property type="evidence" value="ECO:0007669"/>
    <property type="project" value="UniProtKB-UniRule"/>
</dbReference>
<accession>A0A955L1U2</accession>
<dbReference type="SUPFAM" id="SSF47323">
    <property type="entry name" value="Anticodon-binding domain of a subclass of class I aminoacyl-tRNA synthetases"/>
    <property type="match status" value="1"/>
</dbReference>
<dbReference type="Gene3D" id="1.10.730.10">
    <property type="entry name" value="Isoleucyl-tRNA Synthetase, Domain 1"/>
    <property type="match status" value="1"/>
</dbReference>
<keyword evidence="7 9" id="KW-0030">Aminoacyl-tRNA synthetase</keyword>
<gene>
    <name evidence="9" type="primary">leuS</name>
    <name evidence="15" type="ORF">KC678_03595</name>
</gene>
<keyword evidence="3 9" id="KW-0436">Ligase</keyword>
<evidence type="ECO:0000313" key="16">
    <source>
        <dbReference type="Proteomes" id="UP000775877"/>
    </source>
</evidence>
<dbReference type="SUPFAM" id="SSF52374">
    <property type="entry name" value="Nucleotidylyl transferase"/>
    <property type="match status" value="1"/>
</dbReference>
<evidence type="ECO:0000256" key="8">
    <source>
        <dbReference type="ARBA" id="ARBA00047469"/>
    </source>
</evidence>
<comment type="catalytic activity">
    <reaction evidence="8 9">
        <text>tRNA(Leu) + L-leucine + ATP = L-leucyl-tRNA(Leu) + AMP + diphosphate</text>
        <dbReference type="Rhea" id="RHEA:11688"/>
        <dbReference type="Rhea" id="RHEA-COMP:9613"/>
        <dbReference type="Rhea" id="RHEA-COMP:9622"/>
        <dbReference type="ChEBI" id="CHEBI:30616"/>
        <dbReference type="ChEBI" id="CHEBI:33019"/>
        <dbReference type="ChEBI" id="CHEBI:57427"/>
        <dbReference type="ChEBI" id="CHEBI:78442"/>
        <dbReference type="ChEBI" id="CHEBI:78494"/>
        <dbReference type="ChEBI" id="CHEBI:456215"/>
        <dbReference type="EC" id="6.1.1.4"/>
    </reaction>
</comment>
<protein>
    <recommendedName>
        <fullName evidence="9">Leucine--tRNA ligase</fullName>
        <ecNumber evidence="9">6.1.1.4</ecNumber>
    </recommendedName>
    <alternativeName>
        <fullName evidence="9">Leucyl-tRNA synthetase</fullName>
        <shortName evidence="9">LeuRS</shortName>
    </alternativeName>
</protein>
<dbReference type="InterPro" id="IPR014729">
    <property type="entry name" value="Rossmann-like_a/b/a_fold"/>
</dbReference>
<evidence type="ECO:0000256" key="7">
    <source>
        <dbReference type="ARBA" id="ARBA00023146"/>
    </source>
</evidence>
<dbReference type="InterPro" id="IPR009080">
    <property type="entry name" value="tRNAsynth_Ia_anticodon-bd"/>
</dbReference>
<dbReference type="Pfam" id="PF08264">
    <property type="entry name" value="Anticodon_1"/>
    <property type="match status" value="1"/>
</dbReference>
<dbReference type="PANTHER" id="PTHR43740:SF2">
    <property type="entry name" value="LEUCINE--TRNA LIGASE, MITOCHONDRIAL"/>
    <property type="match status" value="1"/>
</dbReference>
<dbReference type="InterPro" id="IPR009008">
    <property type="entry name" value="Val/Leu/Ile-tRNA-synth_edit"/>
</dbReference>
<feature type="domain" description="Methionyl/Valyl/Leucyl/Isoleucyl-tRNA synthetase anticodon-binding" evidence="12">
    <location>
        <begin position="657"/>
        <end position="769"/>
    </location>
</feature>
<dbReference type="Proteomes" id="UP000775877">
    <property type="component" value="Unassembled WGS sequence"/>
</dbReference>
<comment type="similarity">
    <text evidence="1 9 10">Belongs to the class-I aminoacyl-tRNA synthetase family.</text>
</comment>
<evidence type="ECO:0000256" key="6">
    <source>
        <dbReference type="ARBA" id="ARBA00022917"/>
    </source>
</evidence>
<dbReference type="InterPro" id="IPR001412">
    <property type="entry name" value="aa-tRNA-synth_I_CS"/>
</dbReference>
<comment type="caution">
    <text evidence="9">Lacks conserved residue(s) required for the propagation of feature annotation.</text>
</comment>
<keyword evidence="6 9" id="KW-0648">Protein biosynthesis</keyword>
<feature type="domain" description="Leucyl-tRNA synthetase editing" evidence="14">
    <location>
        <begin position="222"/>
        <end position="409"/>
    </location>
</feature>
<proteinExistence type="inferred from homology"/>
<reference evidence="15" key="1">
    <citation type="submission" date="2020-04" db="EMBL/GenBank/DDBJ databases">
        <authorList>
            <person name="Zhang T."/>
        </authorList>
    </citation>
    <scope>NUCLEOTIDE SEQUENCE</scope>
    <source>
        <strain evidence="15">HKST-UBA13</strain>
    </source>
</reference>
<dbReference type="HAMAP" id="MF_00049_B">
    <property type="entry name" value="Leu_tRNA_synth_B"/>
    <property type="match status" value="1"/>
</dbReference>
<dbReference type="CDD" id="cd07958">
    <property type="entry name" value="Anticodon_Ia_Leu_BEm"/>
    <property type="match status" value="1"/>
</dbReference>
<evidence type="ECO:0000259" key="11">
    <source>
        <dbReference type="Pfam" id="PF00133"/>
    </source>
</evidence>
<keyword evidence="4 9" id="KW-0547">Nucleotide-binding</keyword>
<dbReference type="InterPro" id="IPR013155">
    <property type="entry name" value="M/V/L/I-tRNA-synth_anticd-bd"/>
</dbReference>
<sequence>MKKFNPKDFEDKWRKKWADDEVYKTPKIKKGDDKFYSLYSYPYPSGAGLHVGHVEGMVANDIPARYNRMKGKKVMMPMGWDSFGLPAENYAIKTGVHPKENTDEAIKAFVEQINNIGISVDWDTEVGAHYENYYKWTQWIFIQLFNAGLAYKKKAPVNWCPKDQTVLANEQVESDGTCERCGTKVEQKDLSQWFFKITDFADRLVDDLDKVDWPDSTKAQQRDWIGRSIGAEILWKLNNPESKEDFTINTFTTRFDTIPGPTFLVVAPEYKCLDKIVTAENKDAVSKYIDSIKNKTDLDRQSAKEKTGVFTGSYAVNPFNNEEVPIYVADYVLANYGTGAVMGMPGHDQRDFDFAKKFDLPVKYTLQPKDEGFEFPKDKAFEGEGYQINSDEFDGLWWEEAKEKIMEKLIADKKAIKKVNYKLRDWLLSRQRYWGCPIPVIYDPEGNAHAVPEEDLPVLLPYNVDFSPTGESPLAKSEEFQKSAEEKYGKGWSREVDTMDTFVDSSWYFFRHVDAKNDEKIFDSEKVNAWLPTDLYMIGAEHIVLHLMYSRFFTKFFFDQGLIDFDEPFYKMRHMGLILGPDGRKMSKRWGNVINPNDEIEKYGADTLRMYEMFMGPLEDAKPWNDKAEKGVLRFLSKVWDNFEKVKESVRSEDQEREINKLIKYVGPAIDSLSFNTAVAKMMEFNNFLSKEKEINKSVFERFMLVLAPFALYITEELWAQMGNEFSIHNAKWPEFDEALTKESSVTIAIQINGKVRGTVDVDAGSNEDAVYNAAMGVENIAKYIETEPKKKIYIQDRILNVIV</sequence>
<comment type="caution">
    <text evidence="15">The sequence shown here is derived from an EMBL/GenBank/DDBJ whole genome shotgun (WGS) entry which is preliminary data.</text>
</comment>
<reference evidence="15" key="2">
    <citation type="journal article" date="2021" name="Microbiome">
        <title>Successional dynamics and alternative stable states in a saline activated sludge microbial community over 9 years.</title>
        <authorList>
            <person name="Wang Y."/>
            <person name="Ye J."/>
            <person name="Ju F."/>
            <person name="Liu L."/>
            <person name="Boyd J.A."/>
            <person name="Deng Y."/>
            <person name="Parks D.H."/>
            <person name="Jiang X."/>
            <person name="Yin X."/>
            <person name="Woodcroft B.J."/>
            <person name="Tyson G.W."/>
            <person name="Hugenholtz P."/>
            <person name="Polz M.F."/>
            <person name="Zhang T."/>
        </authorList>
    </citation>
    <scope>NUCLEOTIDE SEQUENCE</scope>
    <source>
        <strain evidence="15">HKST-UBA13</strain>
    </source>
</reference>
<dbReference type="PRINTS" id="PR00985">
    <property type="entry name" value="TRNASYNTHLEU"/>
</dbReference>
<dbReference type="EMBL" id="JAGQLJ010000077">
    <property type="protein sequence ID" value="MCA9381324.1"/>
    <property type="molecule type" value="Genomic_DNA"/>
</dbReference>
<evidence type="ECO:0000259" key="14">
    <source>
        <dbReference type="Pfam" id="PF13603"/>
    </source>
</evidence>
<dbReference type="FunFam" id="3.40.50.620:FF:000003">
    <property type="entry name" value="Leucine--tRNA ligase"/>
    <property type="match status" value="1"/>
</dbReference>
<dbReference type="FunFam" id="3.40.50.620:FF:000056">
    <property type="entry name" value="Leucine--tRNA ligase"/>
    <property type="match status" value="1"/>
</dbReference>
<dbReference type="Pfam" id="PF13603">
    <property type="entry name" value="tRNA-synt_1_2"/>
    <property type="match status" value="1"/>
</dbReference>
<dbReference type="CDD" id="cd00812">
    <property type="entry name" value="LeuRS_core"/>
    <property type="match status" value="1"/>
</dbReference>
<evidence type="ECO:0000256" key="10">
    <source>
        <dbReference type="RuleBase" id="RU363035"/>
    </source>
</evidence>
<evidence type="ECO:0000313" key="15">
    <source>
        <dbReference type="EMBL" id="MCA9381324.1"/>
    </source>
</evidence>
<evidence type="ECO:0000259" key="12">
    <source>
        <dbReference type="Pfam" id="PF08264"/>
    </source>
</evidence>
<dbReference type="Pfam" id="PF00133">
    <property type="entry name" value="tRNA-synt_1"/>
    <property type="match status" value="1"/>
</dbReference>
<dbReference type="InterPro" id="IPR002300">
    <property type="entry name" value="aa-tRNA-synth_Ia"/>
</dbReference>
<feature type="domain" description="Methionyl/Leucyl tRNA synthetase" evidence="13">
    <location>
        <begin position="41"/>
        <end position="188"/>
    </location>
</feature>
<evidence type="ECO:0000256" key="3">
    <source>
        <dbReference type="ARBA" id="ARBA00022598"/>
    </source>
</evidence>
<dbReference type="GO" id="GO:0005829">
    <property type="term" value="C:cytosol"/>
    <property type="evidence" value="ECO:0007669"/>
    <property type="project" value="TreeGrafter"/>
</dbReference>
<dbReference type="GO" id="GO:0002161">
    <property type="term" value="F:aminoacyl-tRNA deacylase activity"/>
    <property type="evidence" value="ECO:0007669"/>
    <property type="project" value="InterPro"/>
</dbReference>
<comment type="subcellular location">
    <subcellularLocation>
        <location evidence="9">Cytoplasm</location>
    </subcellularLocation>
</comment>
<dbReference type="PROSITE" id="PS00178">
    <property type="entry name" value="AA_TRNA_LIGASE_I"/>
    <property type="match status" value="1"/>
</dbReference>
<evidence type="ECO:0000256" key="1">
    <source>
        <dbReference type="ARBA" id="ARBA00005594"/>
    </source>
</evidence>
<feature type="binding site" evidence="9">
    <location>
        <position position="588"/>
    </location>
    <ligand>
        <name>ATP</name>
        <dbReference type="ChEBI" id="CHEBI:30616"/>
    </ligand>
</feature>
<dbReference type="InterPro" id="IPR015413">
    <property type="entry name" value="Methionyl/Leucyl_tRNA_Synth"/>
</dbReference>
<dbReference type="NCBIfam" id="TIGR00396">
    <property type="entry name" value="leuS_bact"/>
    <property type="match status" value="1"/>
</dbReference>
<dbReference type="PANTHER" id="PTHR43740">
    <property type="entry name" value="LEUCYL-TRNA SYNTHETASE"/>
    <property type="match status" value="1"/>
</dbReference>
<dbReference type="FunFam" id="1.10.730.10:FF:000002">
    <property type="entry name" value="Leucine--tRNA ligase"/>
    <property type="match status" value="1"/>
</dbReference>
<dbReference type="Gene3D" id="3.40.50.620">
    <property type="entry name" value="HUPs"/>
    <property type="match status" value="2"/>
</dbReference>
<dbReference type="Pfam" id="PF09334">
    <property type="entry name" value="tRNA-synt_1g"/>
    <property type="match status" value="1"/>
</dbReference>
<name>A0A955L1U2_9BACT</name>
<dbReference type="AlphaFoldDB" id="A0A955L1U2"/>
<dbReference type="SUPFAM" id="SSF50677">
    <property type="entry name" value="ValRS/IleRS/LeuRS editing domain"/>
    <property type="match status" value="1"/>
</dbReference>
<evidence type="ECO:0000256" key="2">
    <source>
        <dbReference type="ARBA" id="ARBA00022490"/>
    </source>
</evidence>
<organism evidence="15 16">
    <name type="scientific">Candidatus Dojkabacteria bacterium</name>
    <dbReference type="NCBI Taxonomy" id="2099670"/>
    <lineage>
        <taxon>Bacteria</taxon>
        <taxon>Candidatus Dojkabacteria</taxon>
    </lineage>
</organism>
<dbReference type="Gene3D" id="3.10.20.590">
    <property type="match status" value="1"/>
</dbReference>
<dbReference type="GO" id="GO:0004823">
    <property type="term" value="F:leucine-tRNA ligase activity"/>
    <property type="evidence" value="ECO:0007669"/>
    <property type="project" value="UniProtKB-UniRule"/>
</dbReference>
<evidence type="ECO:0000259" key="13">
    <source>
        <dbReference type="Pfam" id="PF09334"/>
    </source>
</evidence>
<evidence type="ECO:0000256" key="5">
    <source>
        <dbReference type="ARBA" id="ARBA00022840"/>
    </source>
</evidence>
<dbReference type="InterPro" id="IPR025709">
    <property type="entry name" value="Leu_tRNA-synth_edit"/>
</dbReference>
<evidence type="ECO:0000256" key="4">
    <source>
        <dbReference type="ARBA" id="ARBA00022741"/>
    </source>
</evidence>
<dbReference type="GO" id="GO:0006429">
    <property type="term" value="P:leucyl-tRNA aminoacylation"/>
    <property type="evidence" value="ECO:0007669"/>
    <property type="project" value="UniProtKB-UniRule"/>
</dbReference>